<keyword evidence="2" id="KW-1185">Reference proteome</keyword>
<accession>A0A098C0R0</accession>
<dbReference type="InterPro" id="IPR036388">
    <property type="entry name" value="WH-like_DNA-bd_sf"/>
</dbReference>
<dbReference type="KEGG" id="pbt:ING2E5B_1248"/>
<dbReference type="HOGENOM" id="CLU_175324_0_1_10"/>
<reference evidence="1 2" key="1">
    <citation type="submission" date="2014-08" db="EMBL/GenBank/DDBJ databases">
        <authorList>
            <person name="Wibberg D."/>
        </authorList>
    </citation>
    <scope>NUCLEOTIDE SEQUENCE [LARGE SCALE GENOMIC DNA]</scope>
    <source>
        <strain evidence="2">ING2-E5B</strain>
    </source>
</reference>
<gene>
    <name evidence="1" type="ORF">ING2E5B_1248</name>
</gene>
<proteinExistence type="predicted"/>
<dbReference type="EMBL" id="LN515532">
    <property type="protein sequence ID" value="CEA15998.1"/>
    <property type="molecule type" value="Genomic_DNA"/>
</dbReference>
<evidence type="ECO:0008006" key="3">
    <source>
        <dbReference type="Google" id="ProtNLM"/>
    </source>
</evidence>
<evidence type="ECO:0000313" key="1">
    <source>
        <dbReference type="EMBL" id="CEA15998.1"/>
    </source>
</evidence>
<dbReference type="STRING" id="1562970.ING2E5B_1248"/>
<dbReference type="AlphaFoldDB" id="A0A098C0R0"/>
<sequence>MNKKSIGTNAGIIWNLLNNNQRWNIKQLCKNSGLSEKEVYSAIGWLARENKIEIEKSSDGDEDFYLVIEYYF</sequence>
<organism evidence="1 2">
    <name type="scientific">Fermentimonas caenicola</name>
    <dbReference type="NCBI Taxonomy" id="1562970"/>
    <lineage>
        <taxon>Bacteria</taxon>
        <taxon>Pseudomonadati</taxon>
        <taxon>Bacteroidota</taxon>
        <taxon>Bacteroidia</taxon>
        <taxon>Bacteroidales</taxon>
        <taxon>Dysgonomonadaceae</taxon>
        <taxon>Fermentimonas</taxon>
    </lineage>
</organism>
<dbReference type="Proteomes" id="UP000032417">
    <property type="component" value="Chromosome 1"/>
</dbReference>
<dbReference type="Gene3D" id="1.10.10.10">
    <property type="entry name" value="Winged helix-like DNA-binding domain superfamily/Winged helix DNA-binding domain"/>
    <property type="match status" value="1"/>
</dbReference>
<evidence type="ECO:0000313" key="2">
    <source>
        <dbReference type="Proteomes" id="UP000032417"/>
    </source>
</evidence>
<dbReference type="OrthoDB" id="5570695at2"/>
<dbReference type="PATRIC" id="fig|1562970.3.peg.1234"/>
<name>A0A098C0R0_9BACT</name>
<dbReference type="InterPro" id="IPR019707">
    <property type="entry name" value="DUF2582"/>
</dbReference>
<dbReference type="Pfam" id="PF10771">
    <property type="entry name" value="DUF2582"/>
    <property type="match status" value="1"/>
</dbReference>
<protein>
    <recommendedName>
        <fullName evidence="3">Winged helix-turn-helix domain-containing protein</fullName>
    </recommendedName>
</protein>